<dbReference type="PANTHER" id="PTHR21310:SF15">
    <property type="entry name" value="AMINOGLYCOSIDE PHOSPHOTRANSFERASE DOMAIN-CONTAINING PROTEIN"/>
    <property type="match status" value="1"/>
</dbReference>
<comment type="caution">
    <text evidence="3">The sequence shown here is derived from an EMBL/GenBank/DDBJ whole genome shotgun (WGS) entry which is preliminary data.</text>
</comment>
<dbReference type="Proteomes" id="UP000664203">
    <property type="component" value="Unassembled WGS sequence"/>
</dbReference>
<dbReference type="InterPro" id="IPR051678">
    <property type="entry name" value="AGP_Transferase"/>
</dbReference>
<feature type="compositionally biased region" description="Acidic residues" evidence="1">
    <location>
        <begin position="386"/>
        <end position="417"/>
    </location>
</feature>
<sequence>MSDIAKNTWSTATIIPRCTTTNKALQERLSAVESALMETYHTRSNQERTEFEIKAWEVQLLAEGGYNYVWLVSYTTKYSIPDSIETLSSRKVIIREPKEEASPCQIGNEVAFLTYVAKHHPSIPVPKVYAYDLKQSGSNSPYIAMEFIDGQPLDSVWFHLTESEKASIADEMAQIIVALSETNLGGIGGLTLEHKLGPTVEGFKLFKGRDKFHSPAFYDIGPYPSTHVYVVACYDKEICYYTNASAAELDEDLFESTSKEQFIESLRTCRDKLFSDISSFLPHEPFALVHGEFCGRNMMVHNGHISAVIDWEFAGSYPLSELLGGVGVELFELEDDNLLEYRQWSDRIKDTVVEKVRNKGWDEKKVALLVGQGNREVQLARREMIPMDEDADEDEDEDEDDRGAEEGEEGEEGDIGI</sequence>
<proteinExistence type="predicted"/>
<reference evidence="3" key="1">
    <citation type="submission" date="2021-03" db="EMBL/GenBank/DDBJ databases">
        <authorList>
            <person name="Tagirdzhanova G."/>
        </authorList>
    </citation>
    <scope>NUCLEOTIDE SEQUENCE</scope>
</reference>
<evidence type="ECO:0000313" key="3">
    <source>
        <dbReference type="EMBL" id="CAF9912645.1"/>
    </source>
</evidence>
<dbReference type="SUPFAM" id="SSF56112">
    <property type="entry name" value="Protein kinase-like (PK-like)"/>
    <property type="match status" value="1"/>
</dbReference>
<dbReference type="EMBL" id="CAJPDR010000056">
    <property type="protein sequence ID" value="CAF9912645.1"/>
    <property type="molecule type" value="Genomic_DNA"/>
</dbReference>
<dbReference type="Gene3D" id="3.90.1200.10">
    <property type="match status" value="1"/>
</dbReference>
<dbReference type="PANTHER" id="PTHR21310">
    <property type="entry name" value="AMINOGLYCOSIDE PHOSPHOTRANSFERASE-RELATED-RELATED"/>
    <property type="match status" value="1"/>
</dbReference>
<accession>A0A8H3EVY3</accession>
<protein>
    <recommendedName>
        <fullName evidence="2">Aminoglycoside phosphotransferase domain-containing protein</fullName>
    </recommendedName>
</protein>
<dbReference type="InterPro" id="IPR011009">
    <property type="entry name" value="Kinase-like_dom_sf"/>
</dbReference>
<dbReference type="InterPro" id="IPR002575">
    <property type="entry name" value="Aminoglycoside_PTrfase"/>
</dbReference>
<name>A0A8H3EVY3_9LECA</name>
<feature type="region of interest" description="Disordered" evidence="1">
    <location>
        <begin position="380"/>
        <end position="417"/>
    </location>
</feature>
<keyword evidence="4" id="KW-1185">Reference proteome</keyword>
<evidence type="ECO:0000313" key="4">
    <source>
        <dbReference type="Proteomes" id="UP000664203"/>
    </source>
</evidence>
<feature type="domain" description="Aminoglycoside phosphotransferase" evidence="2">
    <location>
        <begin position="88"/>
        <end position="320"/>
    </location>
</feature>
<organism evidence="3 4">
    <name type="scientific">Alectoria fallacina</name>
    <dbReference type="NCBI Taxonomy" id="1903189"/>
    <lineage>
        <taxon>Eukaryota</taxon>
        <taxon>Fungi</taxon>
        <taxon>Dikarya</taxon>
        <taxon>Ascomycota</taxon>
        <taxon>Pezizomycotina</taxon>
        <taxon>Lecanoromycetes</taxon>
        <taxon>OSLEUM clade</taxon>
        <taxon>Lecanoromycetidae</taxon>
        <taxon>Lecanorales</taxon>
        <taxon>Lecanorineae</taxon>
        <taxon>Parmeliaceae</taxon>
        <taxon>Alectoria</taxon>
    </lineage>
</organism>
<evidence type="ECO:0000256" key="1">
    <source>
        <dbReference type="SAM" id="MobiDB-lite"/>
    </source>
</evidence>
<dbReference type="OrthoDB" id="2906425at2759"/>
<gene>
    <name evidence="3" type="ORF">ALECFALPRED_008234</name>
</gene>
<evidence type="ECO:0000259" key="2">
    <source>
        <dbReference type="Pfam" id="PF01636"/>
    </source>
</evidence>
<dbReference type="AlphaFoldDB" id="A0A8H3EVY3"/>
<dbReference type="Pfam" id="PF01636">
    <property type="entry name" value="APH"/>
    <property type="match status" value="1"/>
</dbReference>